<evidence type="ECO:0000259" key="5">
    <source>
        <dbReference type="PROSITE" id="PS51206"/>
    </source>
</evidence>
<evidence type="ECO:0000256" key="1">
    <source>
        <dbReference type="ARBA" id="ARBA00022741"/>
    </source>
</evidence>
<dbReference type="SMART" id="SM00885">
    <property type="entry name" value="D5_N"/>
    <property type="match status" value="1"/>
</dbReference>
<feature type="domain" description="SF3 helicase" evidence="5">
    <location>
        <begin position="187"/>
        <end position="346"/>
    </location>
</feature>
<organism evidence="6 7">
    <name type="scientific">Candidatus Lucifugimonas marina</name>
    <dbReference type="NCBI Taxonomy" id="3038979"/>
    <lineage>
        <taxon>Bacteria</taxon>
        <taxon>Bacillati</taxon>
        <taxon>Chloroflexota</taxon>
        <taxon>Dehalococcoidia</taxon>
        <taxon>SAR202 cluster</taxon>
        <taxon>Candidatus Lucifugimonadales</taxon>
        <taxon>Candidatus Lucifugimonadaceae</taxon>
        <taxon>Candidatus Lucifugimonas</taxon>
    </lineage>
</organism>
<gene>
    <name evidence="6" type="ORF">GKO46_01570</name>
</gene>
<protein>
    <recommendedName>
        <fullName evidence="5">SF3 helicase domain-containing protein</fullName>
    </recommendedName>
</protein>
<reference evidence="6 7" key="1">
    <citation type="submission" date="2019-11" db="EMBL/GenBank/DDBJ databases">
        <authorList>
            <person name="Cho J.-C."/>
        </authorList>
    </citation>
    <scope>NUCLEOTIDE SEQUENCE [LARGE SCALE GENOMIC DNA]</scope>
    <source>
        <strain evidence="6 7">JH702</strain>
    </source>
</reference>
<proteinExistence type="predicted"/>
<feature type="region of interest" description="Disordered" evidence="4">
    <location>
        <begin position="460"/>
        <end position="520"/>
    </location>
</feature>
<dbReference type="Proteomes" id="UP001321249">
    <property type="component" value="Unassembled WGS sequence"/>
</dbReference>
<dbReference type="PANTHER" id="PTHR35372">
    <property type="entry name" value="ATP BINDING PROTEIN-RELATED"/>
    <property type="match status" value="1"/>
</dbReference>
<dbReference type="InterPro" id="IPR014818">
    <property type="entry name" value="Phage/plasmid_primase_P4_C"/>
</dbReference>
<comment type="caution">
    <text evidence="6">The sequence shown here is derived from an EMBL/GenBank/DDBJ whole genome shotgun (WGS) entry which is preliminary data.</text>
</comment>
<dbReference type="Gene3D" id="3.40.50.300">
    <property type="entry name" value="P-loop containing nucleotide triphosphate hydrolases"/>
    <property type="match status" value="1"/>
</dbReference>
<keyword evidence="3" id="KW-0067">ATP-binding</keyword>
<dbReference type="RefSeq" id="WP_342835737.1">
    <property type="nucleotide sequence ID" value="NZ_WMBE01000001.1"/>
</dbReference>
<dbReference type="EMBL" id="WMBE01000001">
    <property type="protein sequence ID" value="MDG0865762.1"/>
    <property type="molecule type" value="Genomic_DNA"/>
</dbReference>
<dbReference type="Pfam" id="PF19263">
    <property type="entry name" value="DUF5906"/>
    <property type="match status" value="1"/>
</dbReference>
<dbReference type="PANTHER" id="PTHR35372:SF2">
    <property type="entry name" value="SF3 HELICASE DOMAIN-CONTAINING PROTEIN"/>
    <property type="match status" value="1"/>
</dbReference>
<dbReference type="AlphaFoldDB" id="A0ABD4XM97"/>
<evidence type="ECO:0000313" key="6">
    <source>
        <dbReference type="EMBL" id="MDG0865762.1"/>
    </source>
</evidence>
<dbReference type="Pfam" id="PF08706">
    <property type="entry name" value="D5_N"/>
    <property type="match status" value="1"/>
</dbReference>
<dbReference type="InterPro" id="IPR006500">
    <property type="entry name" value="Helicase_put_C_phage/plasmid"/>
</dbReference>
<dbReference type="SUPFAM" id="SSF52540">
    <property type="entry name" value="P-loop containing nucleoside triphosphate hydrolases"/>
    <property type="match status" value="1"/>
</dbReference>
<feature type="compositionally biased region" description="Polar residues" evidence="4">
    <location>
        <begin position="467"/>
        <end position="483"/>
    </location>
</feature>
<dbReference type="InterPro" id="IPR027417">
    <property type="entry name" value="P-loop_NTPase"/>
</dbReference>
<dbReference type="InterPro" id="IPR014015">
    <property type="entry name" value="Helicase_SF3_DNA-vir"/>
</dbReference>
<evidence type="ECO:0000256" key="2">
    <source>
        <dbReference type="ARBA" id="ARBA00022801"/>
    </source>
</evidence>
<dbReference type="InterPro" id="IPR051620">
    <property type="entry name" value="ORF904-like_C"/>
</dbReference>
<dbReference type="NCBIfam" id="TIGR01613">
    <property type="entry name" value="primase_Cterm"/>
    <property type="match status" value="1"/>
</dbReference>
<dbReference type="PROSITE" id="PS51206">
    <property type="entry name" value="SF3_HELICASE_1"/>
    <property type="match status" value="1"/>
</dbReference>
<evidence type="ECO:0000256" key="4">
    <source>
        <dbReference type="SAM" id="MobiDB-lite"/>
    </source>
</evidence>
<name>A0ABD4XM97_9CHLR</name>
<sequence length="520" mass="58970">MGNRSLVTADKSDSSRELRADFDRKSKLTDQANSTRLLGLIQGNLIWVGPWGQWWMFDGTQWRPDRKLEIDRLAAKVPGIVLEEASRASGKEADELARWGISSRKRSNQKAMIEGVKHLVAFDPDEFDQHNHLLNTKNGTVDLHTQELQPHNSSDYLTKRVDYDFNPNSSAPNWAKFLTDVHGFNSDRIALWQRLFGASLFGQRGFDRFVICYGTGANGKSINLGILGRLLGEYAKAASPTVFTSGKDDSQAFNIHALRSARVVTAIEVNKGSKLNLGLIKQMTGGDPIRSAEKYQSSVEWLPTWHLFFATNHKPQVDGQDNGTRRRLLYLHFKNKIPLEKQRGFDEYIEFLSKELTGILNWALIGLSDYLKNGLQVPRSIELENEAFMDEQDVIGDWLSERCEEHPGFTEFRELYDDYVAFSDGLNQHPLGTRKFGYALDEHDFRSERKSTVRIREGIRLKPAHGDSTNPNFPTENDSTTPDSGKLLRTVTPGVNFPRNEVDKSLASQESFDNVEAFQR</sequence>
<dbReference type="GO" id="GO:0005524">
    <property type="term" value="F:ATP binding"/>
    <property type="evidence" value="ECO:0007669"/>
    <property type="project" value="UniProtKB-KW"/>
</dbReference>
<evidence type="ECO:0000313" key="7">
    <source>
        <dbReference type="Proteomes" id="UP001321249"/>
    </source>
</evidence>
<dbReference type="GO" id="GO:0016787">
    <property type="term" value="F:hydrolase activity"/>
    <property type="evidence" value="ECO:0007669"/>
    <property type="project" value="UniProtKB-KW"/>
</dbReference>
<keyword evidence="1" id="KW-0547">Nucleotide-binding</keyword>
<accession>A0ABD4XM97</accession>
<keyword evidence="2" id="KW-0378">Hydrolase</keyword>
<evidence type="ECO:0000256" key="3">
    <source>
        <dbReference type="ARBA" id="ARBA00022840"/>
    </source>
</evidence>
<dbReference type="InterPro" id="IPR045455">
    <property type="entry name" value="NrS-1_pol-like_helicase"/>
</dbReference>